<dbReference type="GO" id="GO:0003723">
    <property type="term" value="F:RNA binding"/>
    <property type="evidence" value="ECO:0007669"/>
    <property type="project" value="InterPro"/>
</dbReference>
<dbReference type="InterPro" id="IPR029064">
    <property type="entry name" value="Ribosomal_eL30-like_sf"/>
</dbReference>
<keyword evidence="13" id="KW-1185">Reference proteome</keyword>
<dbReference type="EMBL" id="SWKU01000003">
    <property type="protein sequence ID" value="KAF3008543.1"/>
    <property type="molecule type" value="Genomic_DNA"/>
</dbReference>
<feature type="compositionally biased region" description="Low complexity" evidence="10">
    <location>
        <begin position="40"/>
        <end position="53"/>
    </location>
</feature>
<proteinExistence type="inferred from homology"/>
<evidence type="ECO:0000256" key="3">
    <source>
        <dbReference type="ARBA" id="ARBA00022552"/>
    </source>
</evidence>
<dbReference type="PANTHER" id="PTHR46103:SF1">
    <property type="entry name" value="RRNA METHYLTRANSFERASE 1, MITOCHONDRIAL"/>
    <property type="match status" value="1"/>
</dbReference>
<feature type="compositionally biased region" description="Basic and acidic residues" evidence="10">
    <location>
        <begin position="90"/>
        <end position="141"/>
    </location>
</feature>
<evidence type="ECO:0000256" key="9">
    <source>
        <dbReference type="ARBA" id="ARBA00034881"/>
    </source>
</evidence>
<dbReference type="SUPFAM" id="SSF75217">
    <property type="entry name" value="alpha/beta knot"/>
    <property type="match status" value="1"/>
</dbReference>
<dbReference type="InterPro" id="IPR047182">
    <property type="entry name" value="MRM1"/>
</dbReference>
<dbReference type="PANTHER" id="PTHR46103">
    <property type="entry name" value="RRNA METHYLTRANSFERASE 1, MITOCHONDRIAL"/>
    <property type="match status" value="1"/>
</dbReference>
<feature type="compositionally biased region" description="Basic and acidic residues" evidence="10">
    <location>
        <begin position="56"/>
        <end position="74"/>
    </location>
</feature>
<sequence>MPYPFALGSTLLRTQRTAIPRTFCRYKSITAAIEKGRGSGPSRFSGPRSSSRSNTRFRDDEVINSRFEDREGGRSRPSRSKSSIGARRRRWEDEDVAPRRKELRKNGGRSEESAVDRRMKEQDYERREARPDRFSDRRGGRDAPSGGRESRPERRDAPRRGRDDFENDERPQRRDRAERSDRPERSGRSERTFDRDDRRSPRNDRDSRTSQPARSDRDRSSIPSRASPREHAPESLPYTTAASEFIYGYSSVLAAIRANRRQFYKLYVNSRGLNRDILLARAKASNLRQITREVGDAYDRAFDKASSGRPHNGFILEASPLPVPPITSLSEVSRAEGSFHITLGTQTREELAVNGSRTEVPYKASAWRYPLVLYLDGILDEGNLGAIARSAYVLGVDAIITPTRQSAPWSHIALKASAGAAEAVPIFKTSEPTELLGQASRNGWRCYAADAVPASKSKQKEDESGVTDVIYTLARSERRLESHTPVLEHPTILMMGAEGTGLKASLLNLAHYKVGIRHGREVDEVGVDSLNVSVAAGVLCHDMLRKKEGAEKERDPENVVF</sequence>
<dbReference type="Pfam" id="PF00588">
    <property type="entry name" value="SpoU_methylase"/>
    <property type="match status" value="1"/>
</dbReference>
<dbReference type="AlphaFoldDB" id="A0A9P4WA49"/>
<evidence type="ECO:0000256" key="5">
    <source>
        <dbReference type="ARBA" id="ARBA00022679"/>
    </source>
</evidence>
<evidence type="ECO:0000256" key="8">
    <source>
        <dbReference type="ARBA" id="ARBA00023128"/>
    </source>
</evidence>
<feature type="compositionally biased region" description="Basic and acidic residues" evidence="10">
    <location>
        <begin position="148"/>
        <end position="220"/>
    </location>
</feature>
<feature type="region of interest" description="Disordered" evidence="10">
    <location>
        <begin position="34"/>
        <end position="236"/>
    </location>
</feature>
<keyword evidence="3" id="KW-0698">rRNA processing</keyword>
<dbReference type="Gene3D" id="3.40.1280.10">
    <property type="match status" value="1"/>
</dbReference>
<evidence type="ECO:0000256" key="10">
    <source>
        <dbReference type="SAM" id="MobiDB-lite"/>
    </source>
</evidence>
<keyword evidence="7" id="KW-0809">Transit peptide</keyword>
<evidence type="ECO:0000313" key="12">
    <source>
        <dbReference type="EMBL" id="KAF3008543.1"/>
    </source>
</evidence>
<dbReference type="GO" id="GO:0016435">
    <property type="term" value="F:rRNA (guanine) methyltransferase activity"/>
    <property type="evidence" value="ECO:0007669"/>
    <property type="project" value="TreeGrafter"/>
</dbReference>
<evidence type="ECO:0000256" key="2">
    <source>
        <dbReference type="ARBA" id="ARBA00007228"/>
    </source>
</evidence>
<gene>
    <name evidence="12" type="ORF">E8E13_006607</name>
</gene>
<reference evidence="12" key="1">
    <citation type="submission" date="2019-04" db="EMBL/GenBank/DDBJ databases">
        <title>Sequencing of skin fungus with MAO and IRED activity.</title>
        <authorList>
            <person name="Marsaioli A.J."/>
            <person name="Bonatto J.M.C."/>
            <person name="Reis Junior O."/>
        </authorList>
    </citation>
    <scope>NUCLEOTIDE SEQUENCE</scope>
    <source>
        <strain evidence="12">30M1</strain>
    </source>
</reference>
<evidence type="ECO:0000256" key="4">
    <source>
        <dbReference type="ARBA" id="ARBA00022603"/>
    </source>
</evidence>
<comment type="similarity">
    <text evidence="2">Belongs to the class IV-like SAM-binding methyltransferase superfamily. RNA methyltransferase TrmH family.</text>
</comment>
<keyword evidence="4" id="KW-0489">Methyltransferase</keyword>
<evidence type="ECO:0000259" key="11">
    <source>
        <dbReference type="SMART" id="SM00967"/>
    </source>
</evidence>
<dbReference type="InterPro" id="IPR029028">
    <property type="entry name" value="Alpha/beta_knot_MTases"/>
</dbReference>
<keyword evidence="6" id="KW-0949">S-adenosyl-L-methionine</keyword>
<dbReference type="Gene3D" id="3.30.1330.30">
    <property type="match status" value="1"/>
</dbReference>
<organism evidence="12 13">
    <name type="scientific">Curvularia kusanoi</name>
    <name type="common">Cochliobolus kusanoi</name>
    <dbReference type="NCBI Taxonomy" id="90978"/>
    <lineage>
        <taxon>Eukaryota</taxon>
        <taxon>Fungi</taxon>
        <taxon>Dikarya</taxon>
        <taxon>Ascomycota</taxon>
        <taxon>Pezizomycotina</taxon>
        <taxon>Dothideomycetes</taxon>
        <taxon>Pleosporomycetidae</taxon>
        <taxon>Pleosporales</taxon>
        <taxon>Pleosporineae</taxon>
        <taxon>Pleosporaceae</taxon>
        <taxon>Curvularia</taxon>
    </lineage>
</organism>
<dbReference type="OrthoDB" id="270651at2759"/>
<dbReference type="GO" id="GO:0005739">
    <property type="term" value="C:mitochondrion"/>
    <property type="evidence" value="ECO:0007669"/>
    <property type="project" value="UniProtKB-SubCell"/>
</dbReference>
<accession>A0A9P4WA49</accession>
<dbReference type="SMART" id="SM00967">
    <property type="entry name" value="SpoU_sub_bind"/>
    <property type="match status" value="1"/>
</dbReference>
<dbReference type="Pfam" id="PF08032">
    <property type="entry name" value="SpoU_sub_bind"/>
    <property type="match status" value="1"/>
</dbReference>
<feature type="domain" description="RNA 2-O ribose methyltransferase substrate binding" evidence="11">
    <location>
        <begin position="245"/>
        <end position="324"/>
    </location>
</feature>
<evidence type="ECO:0000256" key="1">
    <source>
        <dbReference type="ARBA" id="ARBA00004173"/>
    </source>
</evidence>
<keyword evidence="8" id="KW-0496">Mitochondrion</keyword>
<dbReference type="InterPro" id="IPR047261">
    <property type="entry name" value="MRM1_MeTrfase_dom"/>
</dbReference>
<comment type="caution">
    <text evidence="12">The sequence shown here is derived from an EMBL/GenBank/DDBJ whole genome shotgun (WGS) entry which is preliminary data.</text>
</comment>
<keyword evidence="5" id="KW-0808">Transferase</keyword>
<name>A0A9P4WA49_CURKU</name>
<dbReference type="InterPro" id="IPR001537">
    <property type="entry name" value="SpoU_MeTrfase"/>
</dbReference>
<dbReference type="CDD" id="cd18105">
    <property type="entry name" value="SpoU-like_MRM1"/>
    <property type="match status" value="1"/>
</dbReference>
<evidence type="ECO:0000256" key="7">
    <source>
        <dbReference type="ARBA" id="ARBA00022946"/>
    </source>
</evidence>
<evidence type="ECO:0000313" key="13">
    <source>
        <dbReference type="Proteomes" id="UP000801428"/>
    </source>
</evidence>
<comment type="subcellular location">
    <subcellularLocation>
        <location evidence="1">Mitochondrion</location>
    </subcellularLocation>
</comment>
<dbReference type="InterPro" id="IPR013123">
    <property type="entry name" value="SpoU_subst-bd"/>
</dbReference>
<dbReference type="SUPFAM" id="SSF55315">
    <property type="entry name" value="L30e-like"/>
    <property type="match status" value="1"/>
</dbReference>
<dbReference type="InterPro" id="IPR029026">
    <property type="entry name" value="tRNA_m1G_MTases_N"/>
</dbReference>
<dbReference type="Proteomes" id="UP000801428">
    <property type="component" value="Unassembled WGS sequence"/>
</dbReference>
<protein>
    <recommendedName>
        <fullName evidence="9">rRNA methyltransferase 1, mitochondrial</fullName>
    </recommendedName>
</protein>
<evidence type="ECO:0000256" key="6">
    <source>
        <dbReference type="ARBA" id="ARBA00022691"/>
    </source>
</evidence>